<keyword evidence="2" id="KW-1185">Reference proteome</keyword>
<dbReference type="AlphaFoldDB" id="U5WDG4"/>
<dbReference type="CDD" id="cd01951">
    <property type="entry name" value="lectin_L-type"/>
    <property type="match status" value="1"/>
</dbReference>
<dbReference type="PANTHER" id="PTHR32401">
    <property type="entry name" value="CONCANAVALIN A-LIKE LECTIN FAMILY PROTEIN"/>
    <property type="match status" value="1"/>
</dbReference>
<name>U5WDG4_9ACTN</name>
<dbReference type="InterPro" id="IPR056573">
    <property type="entry name" value="Lectin_L-type_dom"/>
</dbReference>
<dbReference type="RefSeq" id="WP_023562325.1">
    <property type="nucleotide sequence ID" value="NC_022657.1"/>
</dbReference>
<dbReference type="PROSITE" id="PS00307">
    <property type="entry name" value="LECTIN_LEGUME_BETA"/>
    <property type="match status" value="1"/>
</dbReference>
<dbReference type="EMBL" id="CP006272">
    <property type="protein sequence ID" value="AGZ45991.1"/>
    <property type="molecule type" value="Genomic_DNA"/>
</dbReference>
<dbReference type="InterPro" id="IPR050258">
    <property type="entry name" value="Leguminous_Lectin"/>
</dbReference>
<dbReference type="HOGENOM" id="CLU_083805_0_0_11"/>
<dbReference type="OrthoDB" id="3291962at2"/>
<dbReference type="InterPro" id="IPR019825">
    <property type="entry name" value="Lectin_legB_Mn/Ca_BS"/>
</dbReference>
<dbReference type="KEGG" id="afs:AFR_38685"/>
<keyword evidence="1" id="KW-0430">Lectin</keyword>
<gene>
    <name evidence="1" type="ORF">AFR_38685</name>
</gene>
<dbReference type="PATRIC" id="fig|1246995.3.peg.7827"/>
<proteinExistence type="predicted"/>
<evidence type="ECO:0000313" key="2">
    <source>
        <dbReference type="Proteomes" id="UP000017746"/>
    </source>
</evidence>
<sequence length="240" mass="25681">MRRTQLVKWTVTALVTALTIPGLPALGYRKVIRYADFSDTSALRLNGTAAVTGGALRLTSGLRSQAGTAWSTTRLNTEKTFQTTFDVSMTGGVTHADGLAFVLQTDGPSVVGGRGGSIGYGGLTHSVAVELDTYRNPNDPDNSHVAIVTGGKSDDPATAVSVPLFGQTLRIRINYDAQTQLMKVRLRSVEAGTAEVKLLTQEVDLREALGSRRAWMGFTAATGQEMATQEIHNWTVKVAR</sequence>
<dbReference type="Proteomes" id="UP000017746">
    <property type="component" value="Chromosome"/>
</dbReference>
<evidence type="ECO:0000313" key="1">
    <source>
        <dbReference type="EMBL" id="AGZ45991.1"/>
    </source>
</evidence>
<dbReference type="InterPro" id="IPR013320">
    <property type="entry name" value="ConA-like_dom_sf"/>
</dbReference>
<dbReference type="SUPFAM" id="SSF49899">
    <property type="entry name" value="Concanavalin A-like lectins/glucanases"/>
    <property type="match status" value="1"/>
</dbReference>
<reference evidence="1 2" key="1">
    <citation type="journal article" date="2014" name="J. Biotechnol.">
        <title>Complete genome sequence of the actinobacterium Actinoplanes friuliensis HAG 010964, producer of the lipopeptide antibiotic friulimycin.</title>
        <authorList>
            <person name="Ruckert C."/>
            <person name="Szczepanowski R."/>
            <person name="Albersmeier A."/>
            <person name="Goesmann A."/>
            <person name="Fischer N."/>
            <person name="Steinkamper A."/>
            <person name="Puhler A."/>
            <person name="Biener R."/>
            <person name="Schwartz D."/>
            <person name="Kalinowski J."/>
        </authorList>
    </citation>
    <scope>NUCLEOTIDE SEQUENCE [LARGE SCALE GENOMIC DNA]</scope>
    <source>
        <strain evidence="1 2">DSM 7358</strain>
    </source>
</reference>
<dbReference type="eggNOG" id="COG2133">
    <property type="taxonomic scope" value="Bacteria"/>
</dbReference>
<dbReference type="STRING" id="1246995.AFR_38685"/>
<dbReference type="Gene3D" id="2.60.120.200">
    <property type="match status" value="1"/>
</dbReference>
<organism evidence="1 2">
    <name type="scientific">Actinoplanes friuliensis DSM 7358</name>
    <dbReference type="NCBI Taxonomy" id="1246995"/>
    <lineage>
        <taxon>Bacteria</taxon>
        <taxon>Bacillati</taxon>
        <taxon>Actinomycetota</taxon>
        <taxon>Actinomycetes</taxon>
        <taxon>Micromonosporales</taxon>
        <taxon>Micromonosporaceae</taxon>
        <taxon>Actinoplanes</taxon>
    </lineage>
</organism>
<protein>
    <submittedName>
        <fullName evidence="1">Seed lectin</fullName>
    </submittedName>
</protein>
<accession>U5WDG4</accession>
<dbReference type="Pfam" id="PF18483">
    <property type="entry name" value="Lectin_L-type_dom"/>
    <property type="match status" value="1"/>
</dbReference>
<dbReference type="PANTHER" id="PTHR32401:SF48">
    <property type="entry name" value="LEGUME LECTIN DOMAIN-CONTAINING PROTEIN"/>
    <property type="match status" value="1"/>
</dbReference>
<dbReference type="GO" id="GO:0030246">
    <property type="term" value="F:carbohydrate binding"/>
    <property type="evidence" value="ECO:0007669"/>
    <property type="project" value="UniProtKB-KW"/>
</dbReference>